<evidence type="ECO:0000313" key="6">
    <source>
        <dbReference type="EMBL" id="UWX64001.1"/>
    </source>
</evidence>
<feature type="chain" id="PRO_5045268142" evidence="5">
    <location>
        <begin position="39"/>
        <end position="578"/>
    </location>
</feature>
<dbReference type="Pfam" id="PF13432">
    <property type="entry name" value="TPR_16"/>
    <property type="match status" value="3"/>
</dbReference>
<keyword evidence="1" id="KW-0677">Repeat</keyword>
<evidence type="ECO:0000256" key="3">
    <source>
        <dbReference type="PROSITE-ProRule" id="PRU00339"/>
    </source>
</evidence>
<sequence length="578" mass="60131">MKTLLPSPLAPARFAPASKCWRWAALTLALAAAPAAHAQTMLDTLQTINISNTLDQQNVSGGQAALDRARALKGQLQGQAAPDTSVPAMPAAGTVPAAAPTSAAPTLPATTPTLPFSDAQAARLKSAKALLAQSKWAQARAIYEGLIADNYQQPEPHFGLALSLFALNDLTGARFELNQFVALSPESFEGPYNLGIIAVQNKEYDEALKQFTSAAALSSKATPSARRQVLEALAGEQNRRLDYAGLSATLTQALAIDPNDVSLQYRLGQAVALSGNGARALPLLYGALQNNATRAGAALLIADIYDAQKLPDRAVRELDSAAGQSLSGTDRARLLVRKAQLLQAQNQLKPAAQAAREATLADTRSASAEATLGALLAATNDLRGSLDAWKKAAQLESANASILLNLAAVQLSLGQNTEARHNAALTLKLAAVSDSATLARAAFVQGVSAYRLKDYPAAASALAGSAARQPSAETSLWLGLSHYALKAYPAAIAALSDSVRLNNTSSARLNLGAALLAAGRFAEAEPNLRSVVVEDPSNAAAWYQLGLSRKAQGKNAEAKTAFASAAKLGLAEARTELK</sequence>
<evidence type="ECO:0000313" key="7">
    <source>
        <dbReference type="Proteomes" id="UP001060261"/>
    </source>
</evidence>
<dbReference type="InterPro" id="IPR019734">
    <property type="entry name" value="TPR_rpt"/>
</dbReference>
<dbReference type="PANTHER" id="PTHR44943">
    <property type="entry name" value="CELLULOSE SYNTHASE OPERON PROTEIN C"/>
    <property type="match status" value="1"/>
</dbReference>
<dbReference type="EMBL" id="CP104213">
    <property type="protein sequence ID" value="UWX64001.1"/>
    <property type="molecule type" value="Genomic_DNA"/>
</dbReference>
<evidence type="ECO:0000256" key="2">
    <source>
        <dbReference type="ARBA" id="ARBA00022803"/>
    </source>
</evidence>
<dbReference type="SMART" id="SM00028">
    <property type="entry name" value="TPR"/>
    <property type="match status" value="7"/>
</dbReference>
<dbReference type="InterPro" id="IPR011990">
    <property type="entry name" value="TPR-like_helical_dom_sf"/>
</dbReference>
<dbReference type="Gene3D" id="1.25.40.10">
    <property type="entry name" value="Tetratricopeptide repeat domain"/>
    <property type="match status" value="5"/>
</dbReference>
<protein>
    <submittedName>
        <fullName evidence="6">Tetratricopeptide repeat protein</fullName>
    </submittedName>
</protein>
<accession>A0ABY5YGC9</accession>
<feature type="compositionally biased region" description="Low complexity" evidence="4">
    <location>
        <begin position="87"/>
        <end position="111"/>
    </location>
</feature>
<feature type="region of interest" description="Disordered" evidence="4">
    <location>
        <begin position="76"/>
        <end position="111"/>
    </location>
</feature>
<organism evidence="6 7">
    <name type="scientific">Deinococcus rubellus</name>
    <dbReference type="NCBI Taxonomy" id="1889240"/>
    <lineage>
        <taxon>Bacteria</taxon>
        <taxon>Thermotogati</taxon>
        <taxon>Deinococcota</taxon>
        <taxon>Deinococci</taxon>
        <taxon>Deinococcales</taxon>
        <taxon>Deinococcaceae</taxon>
        <taxon>Deinococcus</taxon>
    </lineage>
</organism>
<proteinExistence type="predicted"/>
<reference evidence="6" key="1">
    <citation type="submission" date="2022-09" db="EMBL/GenBank/DDBJ databases">
        <title>genome sequence of Deinococcus rubellus.</title>
        <authorList>
            <person name="Srinivasan S."/>
        </authorList>
    </citation>
    <scope>NUCLEOTIDE SEQUENCE</scope>
    <source>
        <strain evidence="6">Ant6</strain>
    </source>
</reference>
<dbReference type="SUPFAM" id="SSF48452">
    <property type="entry name" value="TPR-like"/>
    <property type="match status" value="3"/>
</dbReference>
<evidence type="ECO:0000256" key="5">
    <source>
        <dbReference type="SAM" id="SignalP"/>
    </source>
</evidence>
<dbReference type="Proteomes" id="UP001060261">
    <property type="component" value="Chromosome"/>
</dbReference>
<evidence type="ECO:0000256" key="1">
    <source>
        <dbReference type="ARBA" id="ARBA00022737"/>
    </source>
</evidence>
<feature type="repeat" description="TPR" evidence="3">
    <location>
        <begin position="505"/>
        <end position="538"/>
    </location>
</feature>
<dbReference type="PANTHER" id="PTHR44943:SF8">
    <property type="entry name" value="TPR REPEAT-CONTAINING PROTEIN MJ0263"/>
    <property type="match status" value="1"/>
</dbReference>
<keyword evidence="5" id="KW-0732">Signal</keyword>
<name>A0ABY5YGC9_9DEIO</name>
<feature type="signal peptide" evidence="5">
    <location>
        <begin position="1"/>
        <end position="38"/>
    </location>
</feature>
<dbReference type="RefSeq" id="WP_260560277.1">
    <property type="nucleotide sequence ID" value="NZ_BAABEC010000020.1"/>
</dbReference>
<dbReference type="PROSITE" id="PS50005">
    <property type="entry name" value="TPR"/>
    <property type="match status" value="1"/>
</dbReference>
<gene>
    <name evidence="6" type="ORF">N0D28_14985</name>
</gene>
<evidence type="ECO:0000256" key="4">
    <source>
        <dbReference type="SAM" id="MobiDB-lite"/>
    </source>
</evidence>
<keyword evidence="2 3" id="KW-0802">TPR repeat</keyword>
<keyword evidence="7" id="KW-1185">Reference proteome</keyword>
<dbReference type="InterPro" id="IPR051685">
    <property type="entry name" value="Ycf3/AcsC/BcsC/TPR_MFPF"/>
</dbReference>